<accession>A0A497YQD8</accession>
<evidence type="ECO:0000259" key="2">
    <source>
        <dbReference type="Pfam" id="PF13127"/>
    </source>
</evidence>
<dbReference type="RefSeq" id="WP_010443797.1">
    <property type="nucleotide sequence ID" value="NZ_AEYW01000028.1"/>
</dbReference>
<organism evidence="3 4">
    <name type="scientific">Ruegeria conchae</name>
    <dbReference type="NCBI Taxonomy" id="981384"/>
    <lineage>
        <taxon>Bacteria</taxon>
        <taxon>Pseudomonadati</taxon>
        <taxon>Pseudomonadota</taxon>
        <taxon>Alphaproteobacteria</taxon>
        <taxon>Rhodobacterales</taxon>
        <taxon>Roseobacteraceae</taxon>
        <taxon>Ruegeria</taxon>
    </lineage>
</organism>
<keyword evidence="1" id="KW-0812">Transmembrane</keyword>
<feature type="transmembrane region" description="Helical" evidence="1">
    <location>
        <begin position="12"/>
        <end position="32"/>
    </location>
</feature>
<evidence type="ECO:0000256" key="1">
    <source>
        <dbReference type="SAM" id="Phobius"/>
    </source>
</evidence>
<feature type="transmembrane region" description="Helical" evidence="1">
    <location>
        <begin position="52"/>
        <end position="73"/>
    </location>
</feature>
<evidence type="ECO:0000313" key="4">
    <source>
        <dbReference type="Proteomes" id="UP000271700"/>
    </source>
</evidence>
<evidence type="ECO:0000313" key="3">
    <source>
        <dbReference type="EMBL" id="RLJ97601.1"/>
    </source>
</evidence>
<keyword evidence="4" id="KW-1185">Reference proteome</keyword>
<keyword evidence="1" id="KW-1133">Transmembrane helix</keyword>
<dbReference type="Pfam" id="PF13127">
    <property type="entry name" value="DUF3955"/>
    <property type="match status" value="1"/>
</dbReference>
<gene>
    <name evidence="3" type="ORF">CLV75_4398</name>
</gene>
<protein>
    <submittedName>
        <fullName evidence="3">Uncharacterized protein DUF3955</fullName>
    </submittedName>
</protein>
<dbReference type="STRING" id="981384.GCA_000192475_00038"/>
<sequence>MISATRGAAKVTLISALFSLTIGAALWVLYWVQGVQIDEDGVLREAFFLLGLGWIFTLGGVAMLLTSLFLYFWNR</sequence>
<dbReference type="InterPro" id="IPR025016">
    <property type="entry name" value="DUF3955"/>
</dbReference>
<dbReference type="Proteomes" id="UP000271700">
    <property type="component" value="Unassembled WGS sequence"/>
</dbReference>
<comment type="caution">
    <text evidence="3">The sequence shown here is derived from an EMBL/GenBank/DDBJ whole genome shotgun (WGS) entry which is preliminary data.</text>
</comment>
<keyword evidence="1" id="KW-0472">Membrane</keyword>
<dbReference type="AlphaFoldDB" id="A0A497YQD8"/>
<feature type="domain" description="DUF3955" evidence="2">
    <location>
        <begin position="16"/>
        <end position="61"/>
    </location>
</feature>
<proteinExistence type="predicted"/>
<name>A0A497YQD8_9RHOB</name>
<reference evidence="3 4" key="1">
    <citation type="submission" date="2018-10" db="EMBL/GenBank/DDBJ databases">
        <title>Genomic Encyclopedia of Archaeal and Bacterial Type Strains, Phase II (KMG-II): from individual species to whole genera.</title>
        <authorList>
            <person name="Goeker M."/>
        </authorList>
    </citation>
    <scope>NUCLEOTIDE SEQUENCE [LARGE SCALE GENOMIC DNA]</scope>
    <source>
        <strain evidence="3 4">DSM 29317</strain>
    </source>
</reference>
<dbReference type="EMBL" id="RCCT01000011">
    <property type="protein sequence ID" value="RLJ97601.1"/>
    <property type="molecule type" value="Genomic_DNA"/>
</dbReference>